<feature type="domain" description="BHLH" evidence="7">
    <location>
        <begin position="234"/>
        <end position="283"/>
    </location>
</feature>
<comment type="subcellular location">
    <subcellularLocation>
        <location evidence="1">Nucleus</location>
    </subcellularLocation>
</comment>
<keyword evidence="6" id="KW-0812">Transmembrane</keyword>
<evidence type="ECO:0000259" key="7">
    <source>
        <dbReference type="PROSITE" id="PS50888"/>
    </source>
</evidence>
<sequence>MFIGVAQRRIRVVKEIGKIKMSVGIIAYYNLMQVCQVSLYIVYIIIITVIIIINLHANSCSRLWSRGRVCIHLTVDLVTLLSSEIYWIGFDIYYYKLNISDSCLSRLRSLFSVTTWEIGSLLPLFVSLEDGKDICLLAADYVQPSCGPGFRLPGLNYMKDRMVVRNDVNAPREVESVMKEDSADIDLLLSFEDEYEEEDEEDEEEVSTGRTHGNDASDTADSCSSRKRGLGVVSSFCSSEKSSERKREKMRKMVDSLRGIVPGGNRMNTVGVLDEAVKYLKSLKVELQKVEN</sequence>
<feature type="region of interest" description="Disordered" evidence="5">
    <location>
        <begin position="195"/>
        <end position="226"/>
    </location>
</feature>
<dbReference type="Gene3D" id="4.10.280.10">
    <property type="entry name" value="Helix-loop-helix DNA-binding domain"/>
    <property type="match status" value="1"/>
</dbReference>
<dbReference type="EMBL" id="JARYMX010000003">
    <property type="protein sequence ID" value="KAJ9558395.1"/>
    <property type="molecule type" value="Genomic_DNA"/>
</dbReference>
<evidence type="ECO:0000313" key="8">
    <source>
        <dbReference type="EMBL" id="KAJ9558395.1"/>
    </source>
</evidence>
<evidence type="ECO:0000256" key="1">
    <source>
        <dbReference type="ARBA" id="ARBA00004123"/>
    </source>
</evidence>
<proteinExistence type="predicted"/>
<dbReference type="Pfam" id="PF23173">
    <property type="entry name" value="bHLH_SAC51"/>
    <property type="match status" value="1"/>
</dbReference>
<keyword evidence="4" id="KW-0539">Nucleus</keyword>
<dbReference type="PANTHER" id="PTHR36066">
    <property type="entry name" value="TRANSCRIPTION FACTOR BHLH145"/>
    <property type="match status" value="1"/>
</dbReference>
<keyword evidence="2" id="KW-0805">Transcription regulation</keyword>
<evidence type="ECO:0000256" key="3">
    <source>
        <dbReference type="ARBA" id="ARBA00023163"/>
    </source>
</evidence>
<dbReference type="SMART" id="SM00353">
    <property type="entry name" value="HLH"/>
    <property type="match status" value="1"/>
</dbReference>
<feature type="compositionally biased region" description="Polar residues" evidence="5">
    <location>
        <begin position="208"/>
        <end position="223"/>
    </location>
</feature>
<keyword evidence="3" id="KW-0804">Transcription</keyword>
<dbReference type="PROSITE" id="PS50888">
    <property type="entry name" value="BHLH"/>
    <property type="match status" value="1"/>
</dbReference>
<dbReference type="GO" id="GO:0005634">
    <property type="term" value="C:nucleus"/>
    <property type="evidence" value="ECO:0007669"/>
    <property type="project" value="UniProtKB-SubCell"/>
</dbReference>
<keyword evidence="6" id="KW-0472">Membrane</keyword>
<dbReference type="InterPro" id="IPR036638">
    <property type="entry name" value="HLH_DNA-bd_sf"/>
</dbReference>
<keyword evidence="6" id="KW-1133">Transmembrane helix</keyword>
<dbReference type="InterPro" id="IPR011598">
    <property type="entry name" value="bHLH_dom"/>
</dbReference>
<dbReference type="Proteomes" id="UP001172457">
    <property type="component" value="Chromosome 3"/>
</dbReference>
<dbReference type="GO" id="GO:0046983">
    <property type="term" value="F:protein dimerization activity"/>
    <property type="evidence" value="ECO:0007669"/>
    <property type="project" value="InterPro"/>
</dbReference>
<keyword evidence="9" id="KW-1185">Reference proteome</keyword>
<reference evidence="8" key="1">
    <citation type="submission" date="2023-03" db="EMBL/GenBank/DDBJ databases">
        <title>Chromosome-scale reference genome and RAD-based genetic map of yellow starthistle (Centaurea solstitialis) reveal putative structural variation and QTLs associated with invader traits.</title>
        <authorList>
            <person name="Reatini B."/>
            <person name="Cang F.A."/>
            <person name="Jiang Q."/>
            <person name="Mckibben M.T.W."/>
            <person name="Barker M.S."/>
            <person name="Rieseberg L.H."/>
            <person name="Dlugosch K.M."/>
        </authorList>
    </citation>
    <scope>NUCLEOTIDE SEQUENCE</scope>
    <source>
        <strain evidence="8">CAN-66</strain>
        <tissue evidence="8">Leaf</tissue>
    </source>
</reference>
<dbReference type="InterPro" id="IPR037546">
    <property type="entry name" value="SAC51-like"/>
</dbReference>
<evidence type="ECO:0000256" key="2">
    <source>
        <dbReference type="ARBA" id="ARBA00023015"/>
    </source>
</evidence>
<dbReference type="SUPFAM" id="SSF47459">
    <property type="entry name" value="HLH, helix-loop-helix DNA-binding domain"/>
    <property type="match status" value="1"/>
</dbReference>
<feature type="compositionally biased region" description="Acidic residues" evidence="5">
    <location>
        <begin position="195"/>
        <end position="206"/>
    </location>
</feature>
<protein>
    <recommendedName>
        <fullName evidence="7">BHLH domain-containing protein</fullName>
    </recommendedName>
</protein>
<comment type="caution">
    <text evidence="8">The sequence shown here is derived from an EMBL/GenBank/DDBJ whole genome shotgun (WGS) entry which is preliminary data.</text>
</comment>
<name>A0AA38WMY8_9ASTR</name>
<evidence type="ECO:0000256" key="6">
    <source>
        <dbReference type="SAM" id="Phobius"/>
    </source>
</evidence>
<evidence type="ECO:0000256" key="5">
    <source>
        <dbReference type="SAM" id="MobiDB-lite"/>
    </source>
</evidence>
<accession>A0AA38WMY8</accession>
<feature type="transmembrane region" description="Helical" evidence="6">
    <location>
        <begin position="37"/>
        <end position="57"/>
    </location>
</feature>
<gene>
    <name evidence="8" type="ORF">OSB04_013009</name>
</gene>
<evidence type="ECO:0000313" key="9">
    <source>
        <dbReference type="Proteomes" id="UP001172457"/>
    </source>
</evidence>
<dbReference type="AlphaFoldDB" id="A0AA38WMY8"/>
<evidence type="ECO:0000256" key="4">
    <source>
        <dbReference type="ARBA" id="ARBA00023242"/>
    </source>
</evidence>
<organism evidence="8 9">
    <name type="scientific">Centaurea solstitialis</name>
    <name type="common">yellow star-thistle</name>
    <dbReference type="NCBI Taxonomy" id="347529"/>
    <lineage>
        <taxon>Eukaryota</taxon>
        <taxon>Viridiplantae</taxon>
        <taxon>Streptophyta</taxon>
        <taxon>Embryophyta</taxon>
        <taxon>Tracheophyta</taxon>
        <taxon>Spermatophyta</taxon>
        <taxon>Magnoliopsida</taxon>
        <taxon>eudicotyledons</taxon>
        <taxon>Gunneridae</taxon>
        <taxon>Pentapetalae</taxon>
        <taxon>asterids</taxon>
        <taxon>campanulids</taxon>
        <taxon>Asterales</taxon>
        <taxon>Asteraceae</taxon>
        <taxon>Carduoideae</taxon>
        <taxon>Cardueae</taxon>
        <taxon>Centaureinae</taxon>
        <taxon>Centaurea</taxon>
    </lineage>
</organism>
<dbReference type="PANTHER" id="PTHR36066:SF11">
    <property type="entry name" value="TRANSCRIPTION FACTOR BHLH144"/>
    <property type="match status" value="1"/>
</dbReference>